<dbReference type="Pfam" id="PF09601">
    <property type="entry name" value="DUF2459"/>
    <property type="match status" value="1"/>
</dbReference>
<gene>
    <name evidence="2" type="ORF">CLV94_0181</name>
</gene>
<protein>
    <submittedName>
        <fullName evidence="2">Uncharacterized protein (TIGR02117 family)</fullName>
    </submittedName>
</protein>
<keyword evidence="1" id="KW-0812">Transmembrane</keyword>
<reference evidence="2 3" key="1">
    <citation type="submission" date="2018-10" db="EMBL/GenBank/DDBJ databases">
        <title>Genomic Encyclopedia of Archaeal and Bacterial Type Strains, Phase II (KMG-II): from individual species to whole genera.</title>
        <authorList>
            <person name="Goeker M."/>
        </authorList>
    </citation>
    <scope>NUCLEOTIDE SEQUENCE [LARGE SCALE GENOMIC DNA]</scope>
    <source>
        <strain evidence="2 3">DSM 29537</strain>
    </source>
</reference>
<name>A0A495MGN9_9FLAO</name>
<proteinExistence type="predicted"/>
<feature type="transmembrane region" description="Helical" evidence="1">
    <location>
        <begin position="12"/>
        <end position="32"/>
    </location>
</feature>
<evidence type="ECO:0000313" key="3">
    <source>
        <dbReference type="Proteomes" id="UP000277579"/>
    </source>
</evidence>
<accession>A0A495MGN9</accession>
<evidence type="ECO:0000313" key="2">
    <source>
        <dbReference type="EMBL" id="RKS25151.1"/>
    </source>
</evidence>
<dbReference type="RefSeq" id="WP_245982406.1">
    <property type="nucleotide sequence ID" value="NZ_RBLC01000001.1"/>
</dbReference>
<sequence>MKSLRKILRLLLKFLLGILAFFVLYIIVALVLPRFSVNSEDKNPTEDVAIYIKSNGVHTDIVVPIKTEYKDWSEKIKFDHIASKDATMKFIGFGWGDKGFYLNTPEWSDLKFSTAFNAAFYLGTSAMHATFFKQLKENEDCIKINISKEEYAKLIKYIEDSFQYDADGNPILIHATTYGQNDSFYEAKRKYSLFYTCNTWANNALKSADQKAAVWTPSDTGIFCHYR</sequence>
<dbReference type="Proteomes" id="UP000277579">
    <property type="component" value="Unassembled WGS sequence"/>
</dbReference>
<dbReference type="InterPro" id="IPR011727">
    <property type="entry name" value="CHP02117"/>
</dbReference>
<dbReference type="AlphaFoldDB" id="A0A495MGN9"/>
<keyword evidence="1" id="KW-1133">Transmembrane helix</keyword>
<keyword evidence="1" id="KW-0472">Membrane</keyword>
<organism evidence="2 3">
    <name type="scientific">Flavobacterium endophyticum</name>
    <dbReference type="NCBI Taxonomy" id="1540163"/>
    <lineage>
        <taxon>Bacteria</taxon>
        <taxon>Pseudomonadati</taxon>
        <taxon>Bacteroidota</taxon>
        <taxon>Flavobacteriia</taxon>
        <taxon>Flavobacteriales</taxon>
        <taxon>Flavobacteriaceae</taxon>
        <taxon>Flavobacterium</taxon>
    </lineage>
</organism>
<dbReference type="NCBIfam" id="TIGR02117">
    <property type="entry name" value="chp_urease_rgn"/>
    <property type="match status" value="1"/>
</dbReference>
<comment type="caution">
    <text evidence="2">The sequence shown here is derived from an EMBL/GenBank/DDBJ whole genome shotgun (WGS) entry which is preliminary data.</text>
</comment>
<keyword evidence="3" id="KW-1185">Reference proteome</keyword>
<dbReference type="EMBL" id="RBLC01000001">
    <property type="protein sequence ID" value="RKS25151.1"/>
    <property type="molecule type" value="Genomic_DNA"/>
</dbReference>
<evidence type="ECO:0000256" key="1">
    <source>
        <dbReference type="SAM" id="Phobius"/>
    </source>
</evidence>